<evidence type="ECO:0000313" key="5">
    <source>
        <dbReference type="EMBL" id="MBW0497720.1"/>
    </source>
</evidence>
<dbReference type="GO" id="GO:0006397">
    <property type="term" value="P:mRNA processing"/>
    <property type="evidence" value="ECO:0007669"/>
    <property type="project" value="UniProtKB-KW"/>
</dbReference>
<feature type="region of interest" description="Disordered" evidence="3">
    <location>
        <begin position="102"/>
        <end position="133"/>
    </location>
</feature>
<feature type="compositionally biased region" description="Polar residues" evidence="3">
    <location>
        <begin position="69"/>
        <end position="80"/>
    </location>
</feature>
<sequence>MFQMKILKKCGGDLEHLLRSRCVEPCYTEEYRSALEDIVTRTKIGRNLKKVDIKSSNKSFIKKDKSRESFTPNTPNSNGQRKCPKCGGIGHLANNCLKTANMSEIVESEDPNDKEEESDSKKDTEESETSESD</sequence>
<keyword evidence="2" id="KW-0479">Metal-binding</keyword>
<dbReference type="InterPro" id="IPR036875">
    <property type="entry name" value="Znf_CCHC_sf"/>
</dbReference>
<reference evidence="5" key="1">
    <citation type="submission" date="2021-03" db="EMBL/GenBank/DDBJ databases">
        <title>Draft genome sequence of rust myrtle Austropuccinia psidii MF-1, a brazilian biotype.</title>
        <authorList>
            <person name="Quecine M.C."/>
            <person name="Pachon D.M.R."/>
            <person name="Bonatelli M.L."/>
            <person name="Correr F.H."/>
            <person name="Franceschini L.M."/>
            <person name="Leite T.F."/>
            <person name="Margarido G.R.A."/>
            <person name="Almeida C.A."/>
            <person name="Ferrarezi J.A."/>
            <person name="Labate C.A."/>
        </authorList>
    </citation>
    <scope>NUCLEOTIDE SEQUENCE</scope>
    <source>
        <strain evidence="5">MF-1</strain>
    </source>
</reference>
<feature type="region of interest" description="Disordered" evidence="3">
    <location>
        <begin position="60"/>
        <end position="89"/>
    </location>
</feature>
<dbReference type="Proteomes" id="UP000765509">
    <property type="component" value="Unassembled WGS sequence"/>
</dbReference>
<keyword evidence="2" id="KW-0862">Zinc</keyword>
<keyword evidence="6" id="KW-1185">Reference proteome</keyword>
<evidence type="ECO:0000256" key="3">
    <source>
        <dbReference type="SAM" id="MobiDB-lite"/>
    </source>
</evidence>
<name>A0A9Q3DAX3_9BASI</name>
<organism evidence="5 6">
    <name type="scientific">Austropuccinia psidii MF-1</name>
    <dbReference type="NCBI Taxonomy" id="1389203"/>
    <lineage>
        <taxon>Eukaryota</taxon>
        <taxon>Fungi</taxon>
        <taxon>Dikarya</taxon>
        <taxon>Basidiomycota</taxon>
        <taxon>Pucciniomycotina</taxon>
        <taxon>Pucciniomycetes</taxon>
        <taxon>Pucciniales</taxon>
        <taxon>Sphaerophragmiaceae</taxon>
        <taxon>Austropuccinia</taxon>
    </lineage>
</organism>
<protein>
    <recommendedName>
        <fullName evidence="4">CCHC-type domain-containing protein</fullName>
    </recommendedName>
</protein>
<evidence type="ECO:0000256" key="2">
    <source>
        <dbReference type="PROSITE-ProRule" id="PRU00047"/>
    </source>
</evidence>
<dbReference type="GO" id="GO:0008270">
    <property type="term" value="F:zinc ion binding"/>
    <property type="evidence" value="ECO:0007669"/>
    <property type="project" value="UniProtKB-KW"/>
</dbReference>
<dbReference type="Gene3D" id="4.10.60.10">
    <property type="entry name" value="Zinc finger, CCHC-type"/>
    <property type="match status" value="1"/>
</dbReference>
<evidence type="ECO:0000256" key="1">
    <source>
        <dbReference type="ARBA" id="ARBA00022664"/>
    </source>
</evidence>
<proteinExistence type="predicted"/>
<dbReference type="SUPFAM" id="SSF57756">
    <property type="entry name" value="Retrovirus zinc finger-like domains"/>
    <property type="match status" value="1"/>
</dbReference>
<comment type="caution">
    <text evidence="5">The sequence shown here is derived from an EMBL/GenBank/DDBJ whole genome shotgun (WGS) entry which is preliminary data.</text>
</comment>
<keyword evidence="1" id="KW-0507">mRNA processing</keyword>
<evidence type="ECO:0000259" key="4">
    <source>
        <dbReference type="PROSITE" id="PS50158"/>
    </source>
</evidence>
<feature type="domain" description="CCHC-type" evidence="4">
    <location>
        <begin position="81"/>
        <end position="96"/>
    </location>
</feature>
<dbReference type="PROSITE" id="PS50158">
    <property type="entry name" value="ZF_CCHC"/>
    <property type="match status" value="1"/>
</dbReference>
<evidence type="ECO:0000313" key="6">
    <source>
        <dbReference type="Proteomes" id="UP000765509"/>
    </source>
</evidence>
<dbReference type="SMART" id="SM00343">
    <property type="entry name" value="ZnF_C2HC"/>
    <property type="match status" value="1"/>
</dbReference>
<dbReference type="InterPro" id="IPR001878">
    <property type="entry name" value="Znf_CCHC"/>
</dbReference>
<accession>A0A9Q3DAX3</accession>
<dbReference type="EMBL" id="AVOT02014329">
    <property type="protein sequence ID" value="MBW0497720.1"/>
    <property type="molecule type" value="Genomic_DNA"/>
</dbReference>
<dbReference type="AlphaFoldDB" id="A0A9Q3DAX3"/>
<keyword evidence="2" id="KW-0863">Zinc-finger</keyword>
<gene>
    <name evidence="5" type="ORF">O181_037435</name>
</gene>
<feature type="compositionally biased region" description="Acidic residues" evidence="3">
    <location>
        <begin position="106"/>
        <end position="118"/>
    </location>
</feature>
<dbReference type="GO" id="GO:0003676">
    <property type="term" value="F:nucleic acid binding"/>
    <property type="evidence" value="ECO:0007669"/>
    <property type="project" value="InterPro"/>
</dbReference>